<dbReference type="InterPro" id="IPR039261">
    <property type="entry name" value="FNR_nucleotide-bd"/>
</dbReference>
<comment type="caution">
    <text evidence="13">The sequence shown here is derived from an EMBL/GenBank/DDBJ whole genome shotgun (WGS) entry which is preliminary data.</text>
</comment>
<evidence type="ECO:0000313" key="14">
    <source>
        <dbReference type="Proteomes" id="UP001586593"/>
    </source>
</evidence>
<feature type="compositionally biased region" description="Polar residues" evidence="10">
    <location>
        <begin position="528"/>
        <end position="543"/>
    </location>
</feature>
<organism evidence="13 14">
    <name type="scientific">Phialemonium thermophilum</name>
    <dbReference type="NCBI Taxonomy" id="223376"/>
    <lineage>
        <taxon>Eukaryota</taxon>
        <taxon>Fungi</taxon>
        <taxon>Dikarya</taxon>
        <taxon>Ascomycota</taxon>
        <taxon>Pezizomycotina</taxon>
        <taxon>Sordariomycetes</taxon>
        <taxon>Sordariomycetidae</taxon>
        <taxon>Cephalothecales</taxon>
        <taxon>Cephalothecaceae</taxon>
        <taxon>Phialemonium</taxon>
    </lineage>
</organism>
<dbReference type="Pfam" id="PF08022">
    <property type="entry name" value="FAD_binding_8"/>
    <property type="match status" value="1"/>
</dbReference>
<evidence type="ECO:0000256" key="11">
    <source>
        <dbReference type="SAM" id="Phobius"/>
    </source>
</evidence>
<evidence type="ECO:0000256" key="3">
    <source>
        <dbReference type="ARBA" id="ARBA00022448"/>
    </source>
</evidence>
<evidence type="ECO:0000313" key="13">
    <source>
        <dbReference type="EMBL" id="KAL1872456.1"/>
    </source>
</evidence>
<dbReference type="SFLD" id="SFLDG01168">
    <property type="entry name" value="Ferric_reductase_subgroup_(FRE"/>
    <property type="match status" value="1"/>
</dbReference>
<keyword evidence="6 11" id="KW-1133">Transmembrane helix</keyword>
<feature type="region of interest" description="Disordered" evidence="10">
    <location>
        <begin position="435"/>
        <end position="490"/>
    </location>
</feature>
<evidence type="ECO:0000256" key="10">
    <source>
        <dbReference type="SAM" id="MobiDB-lite"/>
    </source>
</evidence>
<dbReference type="Gene3D" id="3.40.50.80">
    <property type="entry name" value="Nucleotide-binding domain of ferredoxin-NADP reductase (FNR) module"/>
    <property type="match status" value="2"/>
</dbReference>
<keyword evidence="3" id="KW-0813">Transport</keyword>
<feature type="compositionally biased region" description="Low complexity" evidence="10">
    <location>
        <begin position="456"/>
        <end position="470"/>
    </location>
</feature>
<keyword evidence="7" id="KW-0560">Oxidoreductase</keyword>
<evidence type="ECO:0000256" key="1">
    <source>
        <dbReference type="ARBA" id="ARBA00004141"/>
    </source>
</evidence>
<accession>A0ABR3X9Q5</accession>
<dbReference type="PROSITE" id="PS51384">
    <property type="entry name" value="FAD_FR"/>
    <property type="match status" value="1"/>
</dbReference>
<comment type="similarity">
    <text evidence="2">Belongs to the ferric reductase (FRE) family.</text>
</comment>
<evidence type="ECO:0000256" key="4">
    <source>
        <dbReference type="ARBA" id="ARBA00022692"/>
    </source>
</evidence>
<dbReference type="CDD" id="cd06186">
    <property type="entry name" value="NOX_Duox_like_FAD_NADP"/>
    <property type="match status" value="1"/>
</dbReference>
<dbReference type="InterPro" id="IPR051410">
    <property type="entry name" value="Ferric/Cupric_Reductase"/>
</dbReference>
<protein>
    <recommendedName>
        <fullName evidence="12">FAD-binding FR-type domain-containing protein</fullName>
    </recommendedName>
</protein>
<keyword evidence="9 11" id="KW-0472">Membrane</keyword>
<dbReference type="Pfam" id="PF01794">
    <property type="entry name" value="Ferric_reduct"/>
    <property type="match status" value="1"/>
</dbReference>
<evidence type="ECO:0000256" key="2">
    <source>
        <dbReference type="ARBA" id="ARBA00006278"/>
    </source>
</evidence>
<keyword evidence="4 11" id="KW-0812">Transmembrane</keyword>
<dbReference type="Pfam" id="PF08030">
    <property type="entry name" value="NAD_binding_6"/>
    <property type="match status" value="1"/>
</dbReference>
<dbReference type="EMBL" id="JAZHXJ010000137">
    <property type="protein sequence ID" value="KAL1872456.1"/>
    <property type="molecule type" value="Genomic_DNA"/>
</dbReference>
<proteinExistence type="inferred from homology"/>
<dbReference type="SUPFAM" id="SSF52343">
    <property type="entry name" value="Ferredoxin reductase-like, C-terminal NADP-linked domain"/>
    <property type="match status" value="1"/>
</dbReference>
<sequence>MKARQAANEHHMMMLAASLCGLMAIFIILHWTRRLFGKASHTPCSTIPFLAPFAAISRTIRSLLIRKVPRFNSAGHALLVTAYVGINAAVCFTDLDFSNYSNFAARAGWMTASNLCFVVFLALKNTPLAFLTSYSYERLNCLHQVAGCTTFVFLVLHAVTYTVYFSKKHLLSILVKKEQIAAIIAGFAFLSLTLSAIVLRPIWYELFYVLHIAFFIVAIICSCFHQPEFGKKIIIILLLAAAMWFTDRLIRVSRALYYASNNKATVIPLPNGATKVVIKKVPTRSEPGKHFYVWIPAVRLFEMHPFTVVGTQPLEFIINSHNGFTRDLHRYAQAHPGAQLRASIDGPYGTFPDPMEYDKIVLIAGGSGASFTFGLAVNLLERMTETSNKSIVFIWTVRQHDNLAWFTRHLETLHSHPHSGKVNISLYVTRAPVSPEGRIQPDLESLDLPNDDRSHTMSSASSAAGSPTTSRQDMDKSLSRTRSDMTLPPIRHHRSTLSDEIEKEMMRETDVESKMMTIVTTSNHPGAVTAATTASNTPENRVTTTDEEKRGAVTPEPGTRRRRPRVTAGRPDAATLIRDAVQSTPASQRILVAACGPPGLMKTTRNVTAKAIKLRGPSVELHCEHFGW</sequence>
<evidence type="ECO:0000256" key="8">
    <source>
        <dbReference type="ARBA" id="ARBA00023065"/>
    </source>
</evidence>
<feature type="domain" description="FAD-binding FR-type" evidence="12">
    <location>
        <begin position="242"/>
        <end position="354"/>
    </location>
</feature>
<comment type="subcellular location">
    <subcellularLocation>
        <location evidence="1">Membrane</location>
        <topology evidence="1">Multi-pass membrane protein</topology>
    </subcellularLocation>
</comment>
<keyword evidence="14" id="KW-1185">Reference proteome</keyword>
<dbReference type="InterPro" id="IPR017927">
    <property type="entry name" value="FAD-bd_FR_type"/>
</dbReference>
<name>A0ABR3X9Q5_9PEZI</name>
<keyword evidence="8" id="KW-0406">Ion transport</keyword>
<dbReference type="SFLD" id="SFLDS00052">
    <property type="entry name" value="Ferric_Reductase_Domain"/>
    <property type="match status" value="1"/>
</dbReference>
<feature type="transmembrane region" description="Helical" evidence="11">
    <location>
        <begin position="77"/>
        <end position="97"/>
    </location>
</feature>
<dbReference type="InterPro" id="IPR013112">
    <property type="entry name" value="FAD-bd_8"/>
</dbReference>
<feature type="transmembrane region" description="Helical" evidence="11">
    <location>
        <begin position="206"/>
        <end position="227"/>
    </location>
</feature>
<evidence type="ECO:0000256" key="6">
    <source>
        <dbReference type="ARBA" id="ARBA00022989"/>
    </source>
</evidence>
<feature type="transmembrane region" description="Helical" evidence="11">
    <location>
        <begin position="103"/>
        <end position="123"/>
    </location>
</feature>
<dbReference type="InterPro" id="IPR013121">
    <property type="entry name" value="Fe_red_NAD-bd_6"/>
</dbReference>
<keyword evidence="5" id="KW-0249">Electron transport</keyword>
<evidence type="ECO:0000256" key="9">
    <source>
        <dbReference type="ARBA" id="ARBA00023136"/>
    </source>
</evidence>
<evidence type="ECO:0000259" key="12">
    <source>
        <dbReference type="PROSITE" id="PS51384"/>
    </source>
</evidence>
<dbReference type="PANTHER" id="PTHR32361:SF28">
    <property type="entry name" value="FRP1P"/>
    <property type="match status" value="1"/>
</dbReference>
<evidence type="ECO:0000256" key="7">
    <source>
        <dbReference type="ARBA" id="ARBA00023002"/>
    </source>
</evidence>
<evidence type="ECO:0000256" key="5">
    <source>
        <dbReference type="ARBA" id="ARBA00022982"/>
    </source>
</evidence>
<feature type="compositionally biased region" description="Basic and acidic residues" evidence="10">
    <location>
        <begin position="472"/>
        <end position="483"/>
    </location>
</feature>
<reference evidence="13 14" key="1">
    <citation type="journal article" date="2024" name="Commun. Biol.">
        <title>Comparative genomic analysis of thermophilic fungi reveals convergent evolutionary adaptations and gene losses.</title>
        <authorList>
            <person name="Steindorff A.S."/>
            <person name="Aguilar-Pontes M.V."/>
            <person name="Robinson A.J."/>
            <person name="Andreopoulos B."/>
            <person name="LaButti K."/>
            <person name="Kuo A."/>
            <person name="Mondo S."/>
            <person name="Riley R."/>
            <person name="Otillar R."/>
            <person name="Haridas S."/>
            <person name="Lipzen A."/>
            <person name="Grimwood J."/>
            <person name="Schmutz J."/>
            <person name="Clum A."/>
            <person name="Reid I.D."/>
            <person name="Moisan M.C."/>
            <person name="Butler G."/>
            <person name="Nguyen T.T.M."/>
            <person name="Dewar K."/>
            <person name="Conant G."/>
            <person name="Drula E."/>
            <person name="Henrissat B."/>
            <person name="Hansel C."/>
            <person name="Singer S."/>
            <person name="Hutchinson M.I."/>
            <person name="de Vries R.P."/>
            <person name="Natvig D.O."/>
            <person name="Powell A.J."/>
            <person name="Tsang A."/>
            <person name="Grigoriev I.V."/>
        </authorList>
    </citation>
    <scope>NUCLEOTIDE SEQUENCE [LARGE SCALE GENOMIC DNA]</scope>
    <source>
        <strain evidence="13 14">ATCC 24622</strain>
    </source>
</reference>
<feature type="transmembrane region" description="Helical" evidence="11">
    <location>
        <begin position="180"/>
        <end position="199"/>
    </location>
</feature>
<dbReference type="PANTHER" id="PTHR32361">
    <property type="entry name" value="FERRIC/CUPRIC REDUCTASE TRANSMEMBRANE COMPONENT"/>
    <property type="match status" value="1"/>
</dbReference>
<dbReference type="InterPro" id="IPR013130">
    <property type="entry name" value="Fe3_Rdtase_TM_dom"/>
</dbReference>
<gene>
    <name evidence="13" type="ORF">VTK73DRAFT_1493</name>
</gene>
<feature type="transmembrane region" description="Helical" evidence="11">
    <location>
        <begin position="12"/>
        <end position="32"/>
    </location>
</feature>
<feature type="transmembrane region" description="Helical" evidence="11">
    <location>
        <begin position="144"/>
        <end position="165"/>
    </location>
</feature>
<dbReference type="Proteomes" id="UP001586593">
    <property type="component" value="Unassembled WGS sequence"/>
</dbReference>
<feature type="region of interest" description="Disordered" evidence="10">
    <location>
        <begin position="528"/>
        <end position="569"/>
    </location>
</feature>